<keyword evidence="6" id="KW-1185">Reference proteome</keyword>
<evidence type="ECO:0000256" key="1">
    <source>
        <dbReference type="SAM" id="SignalP"/>
    </source>
</evidence>
<name>A0A512J493_9HYPH</name>
<proteinExistence type="predicted"/>
<evidence type="ECO:0000259" key="2">
    <source>
        <dbReference type="PROSITE" id="PS50830"/>
    </source>
</evidence>
<dbReference type="SMART" id="SM00318">
    <property type="entry name" value="SNc"/>
    <property type="match status" value="1"/>
</dbReference>
<reference evidence="4" key="4">
    <citation type="submission" date="2023-01" db="EMBL/GenBank/DDBJ databases">
        <title>Draft genome sequence of Methylobacterium oxalidis strain NBRC 107715.</title>
        <authorList>
            <person name="Sun Q."/>
            <person name="Mori K."/>
        </authorList>
    </citation>
    <scope>NUCLEOTIDE SEQUENCE</scope>
    <source>
        <strain evidence="4">NBRC 107715</strain>
    </source>
</reference>
<dbReference type="EMBL" id="BSPK01000025">
    <property type="protein sequence ID" value="GLS63600.1"/>
    <property type="molecule type" value="Genomic_DNA"/>
</dbReference>
<dbReference type="InterPro" id="IPR035437">
    <property type="entry name" value="SNase_OB-fold_sf"/>
</dbReference>
<organism evidence="3 5">
    <name type="scientific">Methylobacterium oxalidis</name>
    <dbReference type="NCBI Taxonomy" id="944322"/>
    <lineage>
        <taxon>Bacteria</taxon>
        <taxon>Pseudomonadati</taxon>
        <taxon>Pseudomonadota</taxon>
        <taxon>Alphaproteobacteria</taxon>
        <taxon>Hyphomicrobiales</taxon>
        <taxon>Methylobacteriaceae</taxon>
        <taxon>Methylobacterium</taxon>
    </lineage>
</organism>
<feature type="signal peptide" evidence="1">
    <location>
        <begin position="1"/>
        <end position="28"/>
    </location>
</feature>
<comment type="caution">
    <text evidence="3">The sequence shown here is derived from an EMBL/GenBank/DDBJ whole genome shotgun (WGS) entry which is preliminary data.</text>
</comment>
<dbReference type="OrthoDB" id="9805504at2"/>
<dbReference type="AlphaFoldDB" id="A0A512J493"/>
<reference evidence="3 5" key="3">
    <citation type="submission" date="2019-07" db="EMBL/GenBank/DDBJ databases">
        <title>Whole genome shotgun sequence of Methylobacterium oxalidis NBRC 107715.</title>
        <authorList>
            <person name="Hosoyama A."/>
            <person name="Uohara A."/>
            <person name="Ohji S."/>
            <person name="Ichikawa N."/>
        </authorList>
    </citation>
    <scope>NUCLEOTIDE SEQUENCE [LARGE SCALE GENOMIC DNA]</scope>
    <source>
        <strain evidence="3 5">NBRC 107715</strain>
    </source>
</reference>
<dbReference type="SUPFAM" id="SSF50199">
    <property type="entry name" value="Staphylococcal nuclease"/>
    <property type="match status" value="1"/>
</dbReference>
<dbReference type="Pfam" id="PF00565">
    <property type="entry name" value="SNase"/>
    <property type="match status" value="1"/>
</dbReference>
<evidence type="ECO:0000313" key="5">
    <source>
        <dbReference type="Proteomes" id="UP000321960"/>
    </source>
</evidence>
<gene>
    <name evidence="4" type="ORF">GCM10007888_19810</name>
    <name evidence="3" type="ORF">MOX02_28120</name>
</gene>
<feature type="chain" id="PRO_5021878129" description="TNase-like domain-containing protein" evidence="1">
    <location>
        <begin position="29"/>
        <end position="182"/>
    </location>
</feature>
<sequence>MTPTLSFTLRTTLVSLLLSGASLSPALAAEAGGGSTISGPATVIDGDTIELRGIRIRLYGIDAPEAAQTCEDSAGRSYRCGRAAAHALAGRIGSGTVTCEPHKDASGRRAAVCRIGHEDLGAWMASHGHAVADRRQSTHYAGAESKAWATRRGIWAGTFEEPAEWRRASRSAEAAAGAPREE</sequence>
<protein>
    <recommendedName>
        <fullName evidence="2">TNase-like domain-containing protein</fullName>
    </recommendedName>
</protein>
<dbReference type="Gene3D" id="2.40.50.90">
    <property type="match status" value="1"/>
</dbReference>
<dbReference type="EMBL" id="BJZU01000052">
    <property type="protein sequence ID" value="GEP04774.1"/>
    <property type="molecule type" value="Genomic_DNA"/>
</dbReference>
<accession>A0A512J493</accession>
<evidence type="ECO:0000313" key="6">
    <source>
        <dbReference type="Proteomes" id="UP001156856"/>
    </source>
</evidence>
<evidence type="ECO:0000313" key="3">
    <source>
        <dbReference type="EMBL" id="GEP04774.1"/>
    </source>
</evidence>
<reference evidence="6" key="2">
    <citation type="journal article" date="2019" name="Int. J. Syst. Evol. Microbiol.">
        <title>The Global Catalogue of Microorganisms (GCM) 10K type strain sequencing project: providing services to taxonomists for standard genome sequencing and annotation.</title>
        <authorList>
            <consortium name="The Broad Institute Genomics Platform"/>
            <consortium name="The Broad Institute Genome Sequencing Center for Infectious Disease"/>
            <person name="Wu L."/>
            <person name="Ma J."/>
        </authorList>
    </citation>
    <scope>NUCLEOTIDE SEQUENCE [LARGE SCALE GENOMIC DNA]</scope>
    <source>
        <strain evidence="6">NBRC 107715</strain>
    </source>
</reference>
<dbReference type="InterPro" id="IPR016071">
    <property type="entry name" value="Staphylococal_nuclease_OB-fold"/>
</dbReference>
<dbReference type="Proteomes" id="UP000321960">
    <property type="component" value="Unassembled WGS sequence"/>
</dbReference>
<feature type="domain" description="TNase-like" evidence="2">
    <location>
        <begin position="43"/>
        <end position="157"/>
    </location>
</feature>
<evidence type="ECO:0000313" key="4">
    <source>
        <dbReference type="EMBL" id="GLS63600.1"/>
    </source>
</evidence>
<keyword evidence="1" id="KW-0732">Signal</keyword>
<dbReference type="Proteomes" id="UP001156856">
    <property type="component" value="Unassembled WGS sequence"/>
</dbReference>
<reference evidence="4" key="1">
    <citation type="journal article" date="2014" name="Int. J. Syst. Evol. Microbiol.">
        <title>Complete genome of a new Firmicutes species belonging to the dominant human colonic microbiota ('Ruminococcus bicirculans') reveals two chromosomes and a selective capacity to utilize plant glucans.</title>
        <authorList>
            <consortium name="NISC Comparative Sequencing Program"/>
            <person name="Wegmann U."/>
            <person name="Louis P."/>
            <person name="Goesmann A."/>
            <person name="Henrissat B."/>
            <person name="Duncan S.H."/>
            <person name="Flint H.J."/>
        </authorList>
    </citation>
    <scope>NUCLEOTIDE SEQUENCE</scope>
    <source>
        <strain evidence="4">NBRC 107715</strain>
    </source>
</reference>
<dbReference type="RefSeq" id="WP_147026380.1">
    <property type="nucleotide sequence ID" value="NZ_BJZU01000052.1"/>
</dbReference>
<dbReference type="PROSITE" id="PS50830">
    <property type="entry name" value="TNASE_3"/>
    <property type="match status" value="1"/>
</dbReference>